<dbReference type="RefSeq" id="WP_067013740.1">
    <property type="nucleotide sequence ID" value="NZ_FLOB01000002.1"/>
</dbReference>
<sequence length="223" mass="26318">MQLYQYDHCPNCVRADMVANYKALFHEKIYLLHGDDDECYALLKKQSSFKNRQLPIFKSDDNTIITDGLKIARYLDKIGNSEKPIRPSTKNITAHNILEEAELHINCLVFPRNILLGLPEFSSRQSRDEFRIKKESEIRRPFEKALEETQHHKKIVETALQRLPEQSLPSNHDHTISWDDVMLFPKLRNLTMVLNLQFPDHLRRYIDEVAQATSIHTYYHFEI</sequence>
<proteinExistence type="predicted"/>
<dbReference type="EMBL" id="FLOB01000002">
    <property type="protein sequence ID" value="SBS28532.1"/>
    <property type="molecule type" value="Genomic_DNA"/>
</dbReference>
<dbReference type="NCBIfam" id="NF007702">
    <property type="entry name" value="PRK10387.1"/>
    <property type="match status" value="1"/>
</dbReference>
<dbReference type="Proteomes" id="UP000092544">
    <property type="component" value="Unassembled WGS sequence"/>
</dbReference>
<feature type="domain" description="GST N-terminal" evidence="1">
    <location>
        <begin position="1"/>
        <end position="83"/>
    </location>
</feature>
<dbReference type="Pfam" id="PF04399">
    <property type="entry name" value="Glutaredoxin2_C"/>
    <property type="match status" value="1"/>
</dbReference>
<evidence type="ECO:0000313" key="2">
    <source>
        <dbReference type="EMBL" id="SBS28532.1"/>
    </source>
</evidence>
<dbReference type="InterPro" id="IPR007494">
    <property type="entry name" value="Glutaredoxin2_C"/>
</dbReference>
<keyword evidence="3" id="KW-1185">Reference proteome</keyword>
<evidence type="ECO:0000259" key="1">
    <source>
        <dbReference type="PROSITE" id="PS50404"/>
    </source>
</evidence>
<dbReference type="AlphaFoldDB" id="A0A1A8TAJ8"/>
<dbReference type="SUPFAM" id="SSF52833">
    <property type="entry name" value="Thioredoxin-like"/>
    <property type="match status" value="1"/>
</dbReference>
<dbReference type="InterPro" id="IPR036249">
    <property type="entry name" value="Thioredoxin-like_sf"/>
</dbReference>
<dbReference type="STRING" id="1792290.MSP8886_01213"/>
<dbReference type="SUPFAM" id="SSF47616">
    <property type="entry name" value="GST C-terminal domain-like"/>
    <property type="match status" value="1"/>
</dbReference>
<evidence type="ECO:0000313" key="3">
    <source>
        <dbReference type="Proteomes" id="UP000092544"/>
    </source>
</evidence>
<organism evidence="2 3">
    <name type="scientific">Marinomonas spartinae</name>
    <dbReference type="NCBI Taxonomy" id="1792290"/>
    <lineage>
        <taxon>Bacteria</taxon>
        <taxon>Pseudomonadati</taxon>
        <taxon>Pseudomonadota</taxon>
        <taxon>Gammaproteobacteria</taxon>
        <taxon>Oceanospirillales</taxon>
        <taxon>Oceanospirillaceae</taxon>
        <taxon>Marinomonas</taxon>
    </lineage>
</organism>
<protein>
    <submittedName>
        <fullName evidence="2">Glutaredoxin-2</fullName>
    </submittedName>
</protein>
<dbReference type="InterPro" id="IPR004045">
    <property type="entry name" value="Glutathione_S-Trfase_N"/>
</dbReference>
<accession>A0A1A8TAJ8</accession>
<dbReference type="Gene3D" id="3.40.30.10">
    <property type="entry name" value="Glutaredoxin"/>
    <property type="match status" value="1"/>
</dbReference>
<dbReference type="InterPro" id="IPR036282">
    <property type="entry name" value="Glutathione-S-Trfase_C_sf"/>
</dbReference>
<reference evidence="2 3" key="1">
    <citation type="submission" date="2016-06" db="EMBL/GenBank/DDBJ databases">
        <authorList>
            <person name="Kjaerup R.B."/>
            <person name="Dalgaard T.S."/>
            <person name="Juul-Madsen H.R."/>
        </authorList>
    </citation>
    <scope>NUCLEOTIDE SEQUENCE [LARGE SCALE GENOMIC DNA]</scope>
    <source>
        <strain evidence="2 3">CECT 8886</strain>
    </source>
</reference>
<dbReference type="Gene3D" id="1.20.1050.10">
    <property type="match status" value="1"/>
</dbReference>
<dbReference type="Pfam" id="PF13417">
    <property type="entry name" value="GST_N_3"/>
    <property type="match status" value="1"/>
</dbReference>
<gene>
    <name evidence="2" type="primary">grxB</name>
    <name evidence="2" type="ORF">MSP8886_01213</name>
</gene>
<name>A0A1A8TAJ8_9GAMM</name>
<dbReference type="PROSITE" id="PS50404">
    <property type="entry name" value="GST_NTER"/>
    <property type="match status" value="1"/>
</dbReference>